<accession>A0A0D9NZW6</accession>
<proteinExistence type="predicted"/>
<reference evidence="2" key="1">
    <citation type="journal article" date="2014" name="BMC Genomics">
        <title>The genome sequence of the biocontrol fungus Metarhizium anisopliae and comparative genomics of Metarhizium species.</title>
        <authorList>
            <person name="Pattemore J.A."/>
            <person name="Hane J.K."/>
            <person name="Williams A.H."/>
            <person name="Wilson B.A."/>
            <person name="Stodart B.J."/>
            <person name="Ash G.J."/>
        </authorList>
    </citation>
    <scope>NUCLEOTIDE SEQUENCE [LARGE SCALE GENOMIC DNA]</scope>
    <source>
        <strain evidence="2">BRIP 53293</strain>
    </source>
</reference>
<dbReference type="AlphaFoldDB" id="A0A0D9NZW6"/>
<protein>
    <submittedName>
        <fullName evidence="1">Uncharacterized protein</fullName>
    </submittedName>
</protein>
<sequence>MGTEPANHHADFKSDALDHIEDAAPDYARNIYAKIRNPLASISGDHLRFRVSSFCREYNLVDKQDVFFRGALQDNPRETTTPSQG</sequence>
<keyword evidence="2" id="KW-1185">Reference proteome</keyword>
<gene>
    <name evidence="1" type="ORF">H634G_06693</name>
</gene>
<dbReference type="Proteomes" id="UP000054544">
    <property type="component" value="Unassembled WGS sequence"/>
</dbReference>
<organism evidence="1 2">
    <name type="scientific">Metarhizium anisopliae BRIP 53293</name>
    <dbReference type="NCBI Taxonomy" id="1291518"/>
    <lineage>
        <taxon>Eukaryota</taxon>
        <taxon>Fungi</taxon>
        <taxon>Dikarya</taxon>
        <taxon>Ascomycota</taxon>
        <taxon>Pezizomycotina</taxon>
        <taxon>Sordariomycetes</taxon>
        <taxon>Hypocreomycetidae</taxon>
        <taxon>Hypocreales</taxon>
        <taxon>Clavicipitaceae</taxon>
        <taxon>Metarhizium</taxon>
    </lineage>
</organism>
<name>A0A0D9NZW6_METAN</name>
<evidence type="ECO:0000313" key="2">
    <source>
        <dbReference type="Proteomes" id="UP000054544"/>
    </source>
</evidence>
<dbReference type="EMBL" id="KE384736">
    <property type="protein sequence ID" value="KJK78110.1"/>
    <property type="molecule type" value="Genomic_DNA"/>
</dbReference>
<evidence type="ECO:0000313" key="1">
    <source>
        <dbReference type="EMBL" id="KJK78110.1"/>
    </source>
</evidence>